<evidence type="ECO:0000256" key="1">
    <source>
        <dbReference type="ARBA" id="ARBA00005854"/>
    </source>
</evidence>
<dbReference type="InterPro" id="IPR006139">
    <property type="entry name" value="D-isomer_2_OHA_DH_cat_dom"/>
</dbReference>
<dbReference type="PANTHER" id="PTHR43761:SF1">
    <property type="entry name" value="D-ISOMER SPECIFIC 2-HYDROXYACID DEHYDROGENASE CATALYTIC DOMAIN-CONTAINING PROTEIN-RELATED"/>
    <property type="match status" value="1"/>
</dbReference>
<accession>A0A1T0A0V1</accession>
<evidence type="ECO:0000313" key="10">
    <source>
        <dbReference type="Proteomes" id="UP000255279"/>
    </source>
</evidence>
<dbReference type="Pfam" id="PF00389">
    <property type="entry name" value="2-Hacid_dh"/>
    <property type="match status" value="1"/>
</dbReference>
<proteinExistence type="inferred from homology"/>
<feature type="domain" description="D-isomer specific 2-hydroxyacid dehydrogenase catalytic" evidence="5">
    <location>
        <begin position="30"/>
        <end position="311"/>
    </location>
</feature>
<gene>
    <name evidence="7" type="ORF">B0181_06775</name>
    <name evidence="8" type="ORF">NCTC10293_00210</name>
</gene>
<dbReference type="PROSITE" id="PS00670">
    <property type="entry name" value="D_2_HYDROXYACID_DH_2"/>
    <property type="match status" value="1"/>
</dbReference>
<keyword evidence="3" id="KW-0520">NAD</keyword>
<evidence type="ECO:0000259" key="5">
    <source>
        <dbReference type="Pfam" id="PF00389"/>
    </source>
</evidence>
<dbReference type="GO" id="GO:0016616">
    <property type="term" value="F:oxidoreductase activity, acting on the CH-OH group of donors, NAD or NADP as acceptor"/>
    <property type="evidence" value="ECO:0007669"/>
    <property type="project" value="InterPro"/>
</dbReference>
<dbReference type="Gene3D" id="3.40.50.720">
    <property type="entry name" value="NAD(P)-binding Rossmann-like Domain"/>
    <property type="match status" value="2"/>
</dbReference>
<evidence type="ECO:0000313" key="9">
    <source>
        <dbReference type="Proteomes" id="UP000190435"/>
    </source>
</evidence>
<evidence type="ECO:0000256" key="2">
    <source>
        <dbReference type="ARBA" id="ARBA00023002"/>
    </source>
</evidence>
<dbReference type="CDD" id="cd12162">
    <property type="entry name" value="2-Hacid_dh_4"/>
    <property type="match status" value="1"/>
</dbReference>
<dbReference type="AlphaFoldDB" id="A0A1T0A0V1"/>
<reference evidence="7 9" key="1">
    <citation type="submission" date="2017-02" db="EMBL/GenBank/DDBJ databases">
        <title>Draft genome sequence of Moraxella caviae CCUG 355 type strain.</title>
        <authorList>
            <person name="Engstrom-Jakobsson H."/>
            <person name="Salva-Serra F."/>
            <person name="Thorell K."/>
            <person name="Gonzales-Siles L."/>
            <person name="Karlsson R."/>
            <person name="Boulund F."/>
            <person name="Engstrand L."/>
            <person name="Moore E."/>
        </authorList>
    </citation>
    <scope>NUCLEOTIDE SEQUENCE [LARGE SCALE GENOMIC DNA]</scope>
    <source>
        <strain evidence="7 9">CCUG 355</strain>
    </source>
</reference>
<evidence type="ECO:0000313" key="8">
    <source>
        <dbReference type="EMBL" id="STZ09895.1"/>
    </source>
</evidence>
<dbReference type="InterPro" id="IPR036291">
    <property type="entry name" value="NAD(P)-bd_dom_sf"/>
</dbReference>
<dbReference type="InterPro" id="IPR006140">
    <property type="entry name" value="D-isomer_DH_NAD-bd"/>
</dbReference>
<dbReference type="Pfam" id="PF02826">
    <property type="entry name" value="2-Hacid_dh_C"/>
    <property type="match status" value="1"/>
</dbReference>
<name>A0A1T0A0V1_9GAMM</name>
<dbReference type="SUPFAM" id="SSF51735">
    <property type="entry name" value="NAD(P)-binding Rossmann-fold domains"/>
    <property type="match status" value="1"/>
</dbReference>
<dbReference type="STRING" id="34060.B0181_06775"/>
<evidence type="ECO:0000256" key="4">
    <source>
        <dbReference type="RuleBase" id="RU003719"/>
    </source>
</evidence>
<evidence type="ECO:0000256" key="3">
    <source>
        <dbReference type="ARBA" id="ARBA00023027"/>
    </source>
</evidence>
<dbReference type="EMBL" id="UGQE01000001">
    <property type="protein sequence ID" value="STZ09895.1"/>
    <property type="molecule type" value="Genomic_DNA"/>
</dbReference>
<dbReference type="EC" id="1.-.-.-" evidence="8"/>
<feature type="domain" description="D-isomer specific 2-hydroxyacid dehydrogenase NAD-binding" evidence="6">
    <location>
        <begin position="107"/>
        <end position="287"/>
    </location>
</feature>
<dbReference type="EMBL" id="MUXU01000039">
    <property type="protein sequence ID" value="OOR89384.1"/>
    <property type="molecule type" value="Genomic_DNA"/>
</dbReference>
<dbReference type="GO" id="GO:0051287">
    <property type="term" value="F:NAD binding"/>
    <property type="evidence" value="ECO:0007669"/>
    <property type="project" value="InterPro"/>
</dbReference>
<dbReference type="RefSeq" id="WP_078276752.1">
    <property type="nucleotide sequence ID" value="NZ_CAACXO010000075.1"/>
</dbReference>
<reference evidence="8 10" key="2">
    <citation type="submission" date="2018-06" db="EMBL/GenBank/DDBJ databases">
        <authorList>
            <consortium name="Pathogen Informatics"/>
            <person name="Doyle S."/>
        </authorList>
    </citation>
    <scope>NUCLEOTIDE SEQUENCE [LARGE SCALE GENOMIC DNA]</scope>
    <source>
        <strain evidence="8 10">NCTC10293</strain>
    </source>
</reference>
<comment type="similarity">
    <text evidence="1 4">Belongs to the D-isomer specific 2-hydroxyacid dehydrogenase family.</text>
</comment>
<sequence>MKAVFLDAGTFSPQIDLSLPSCISAYERFDSTDTDAQILARCHDADIIITNKVLLGKDIIAQLPKLKLVQISATGINNVDLQACQAHGVSVQNVAGYSVKSVPEHTFMLMLNALRAGNYYHRTATDGSWQADGRFCLLNEPIFDLAGRTLGIIGAGNIGKRVGEIARAFGMAVLYAEHQGKAPRSPEYTAFDDVLAKADVISLHCPLTDSTANLINAQTIAKMQKQPLIINVARGGVVDSQAVVDALHAGQILGYASDVFAHEPFADDEPLLAVKNHPRVFFTPHNAWGSLGAQQKLWKILCDNVAGFVANFKANA</sequence>
<dbReference type="InterPro" id="IPR029753">
    <property type="entry name" value="D-isomer_DH_CS"/>
</dbReference>
<organism evidence="7 9">
    <name type="scientific">Moraxella caviae</name>
    <dbReference type="NCBI Taxonomy" id="34060"/>
    <lineage>
        <taxon>Bacteria</taxon>
        <taxon>Pseudomonadati</taxon>
        <taxon>Pseudomonadota</taxon>
        <taxon>Gammaproteobacteria</taxon>
        <taxon>Moraxellales</taxon>
        <taxon>Moraxellaceae</taxon>
        <taxon>Moraxella</taxon>
    </lineage>
</organism>
<dbReference type="PANTHER" id="PTHR43761">
    <property type="entry name" value="D-ISOMER SPECIFIC 2-HYDROXYACID DEHYDROGENASE FAMILY PROTEIN (AFU_ORTHOLOGUE AFUA_1G13630)"/>
    <property type="match status" value="1"/>
</dbReference>
<keyword evidence="2 4" id="KW-0560">Oxidoreductase</keyword>
<protein>
    <submittedName>
        <fullName evidence="7 8">Hydroxyacid dehydrogenase</fullName>
        <ecNumber evidence="8">1.-.-.-</ecNumber>
    </submittedName>
</protein>
<keyword evidence="9" id="KW-1185">Reference proteome</keyword>
<dbReference type="SUPFAM" id="SSF52283">
    <property type="entry name" value="Formate/glycerate dehydrogenase catalytic domain-like"/>
    <property type="match status" value="1"/>
</dbReference>
<dbReference type="Proteomes" id="UP000190435">
    <property type="component" value="Unassembled WGS sequence"/>
</dbReference>
<evidence type="ECO:0000259" key="6">
    <source>
        <dbReference type="Pfam" id="PF02826"/>
    </source>
</evidence>
<dbReference type="Proteomes" id="UP000255279">
    <property type="component" value="Unassembled WGS sequence"/>
</dbReference>
<dbReference type="InterPro" id="IPR050418">
    <property type="entry name" value="D-iso_2-hydroxyacid_DH_PdxB"/>
</dbReference>
<evidence type="ECO:0000313" key="7">
    <source>
        <dbReference type="EMBL" id="OOR89384.1"/>
    </source>
</evidence>
<dbReference type="OrthoDB" id="9805416at2"/>